<dbReference type="Gene3D" id="3.40.50.1360">
    <property type="match status" value="1"/>
</dbReference>
<dbReference type="InterPro" id="IPR018356">
    <property type="entry name" value="Tscrpt_reg_HTH_DeoR_CS"/>
</dbReference>
<reference evidence="5 6" key="1">
    <citation type="submission" date="2018-08" db="EMBL/GenBank/DDBJ databases">
        <title>Lysinibacillus sp. YLB-03 draft genome sequence.</title>
        <authorList>
            <person name="Yu L."/>
        </authorList>
    </citation>
    <scope>NUCLEOTIDE SEQUENCE [LARGE SCALE GENOMIC DNA]</scope>
    <source>
        <strain evidence="5 6">YLB-03</strain>
    </source>
</reference>
<organism evidence="5 6">
    <name type="scientific">Ureibacillus yapensis</name>
    <dbReference type="NCBI Taxonomy" id="2304605"/>
    <lineage>
        <taxon>Bacteria</taxon>
        <taxon>Bacillati</taxon>
        <taxon>Bacillota</taxon>
        <taxon>Bacilli</taxon>
        <taxon>Bacillales</taxon>
        <taxon>Caryophanaceae</taxon>
        <taxon>Ureibacillus</taxon>
    </lineage>
</organism>
<keyword evidence="6" id="KW-1185">Reference proteome</keyword>
<dbReference type="SMART" id="SM01134">
    <property type="entry name" value="DeoRC"/>
    <property type="match status" value="1"/>
</dbReference>
<dbReference type="InterPro" id="IPR036390">
    <property type="entry name" value="WH_DNA-bd_sf"/>
</dbReference>
<evidence type="ECO:0000256" key="1">
    <source>
        <dbReference type="ARBA" id="ARBA00023015"/>
    </source>
</evidence>
<dbReference type="PRINTS" id="PR00037">
    <property type="entry name" value="HTHLACR"/>
</dbReference>
<comment type="caution">
    <text evidence="5">The sequence shown here is derived from an EMBL/GenBank/DDBJ whole genome shotgun (WGS) entry which is preliminary data.</text>
</comment>
<dbReference type="GO" id="GO:0003677">
    <property type="term" value="F:DNA binding"/>
    <property type="evidence" value="ECO:0007669"/>
    <property type="project" value="UniProtKB-KW"/>
</dbReference>
<protein>
    <submittedName>
        <fullName evidence="5">DeoR/GlpR transcriptional regulator</fullName>
    </submittedName>
</protein>
<keyword evidence="1" id="KW-0805">Transcription regulation</keyword>
<evidence type="ECO:0000313" key="6">
    <source>
        <dbReference type="Proteomes" id="UP000265692"/>
    </source>
</evidence>
<dbReference type="PROSITE" id="PS51000">
    <property type="entry name" value="HTH_DEOR_2"/>
    <property type="match status" value="1"/>
</dbReference>
<name>A0A396SET6_9BACL</name>
<evidence type="ECO:0000313" key="5">
    <source>
        <dbReference type="EMBL" id="RHW36732.1"/>
    </source>
</evidence>
<dbReference type="InterPro" id="IPR037171">
    <property type="entry name" value="NagB/RpiA_transferase-like"/>
</dbReference>
<dbReference type="EMBL" id="QWEI01000004">
    <property type="protein sequence ID" value="RHW36732.1"/>
    <property type="molecule type" value="Genomic_DNA"/>
</dbReference>
<evidence type="ECO:0000259" key="4">
    <source>
        <dbReference type="PROSITE" id="PS51000"/>
    </source>
</evidence>
<keyword evidence="2" id="KW-0238">DNA-binding</keyword>
<dbReference type="RefSeq" id="WP_118876256.1">
    <property type="nucleotide sequence ID" value="NZ_QWEI01000004.1"/>
</dbReference>
<dbReference type="Proteomes" id="UP000265692">
    <property type="component" value="Unassembled WGS sequence"/>
</dbReference>
<dbReference type="PANTHER" id="PTHR30363">
    <property type="entry name" value="HTH-TYPE TRANSCRIPTIONAL REGULATOR SRLR-RELATED"/>
    <property type="match status" value="1"/>
</dbReference>
<evidence type="ECO:0000256" key="3">
    <source>
        <dbReference type="ARBA" id="ARBA00023163"/>
    </source>
</evidence>
<accession>A0A396SET6</accession>
<dbReference type="InterPro" id="IPR001034">
    <property type="entry name" value="DeoR_HTH"/>
</dbReference>
<evidence type="ECO:0000256" key="2">
    <source>
        <dbReference type="ARBA" id="ARBA00023125"/>
    </source>
</evidence>
<dbReference type="OrthoDB" id="9797223at2"/>
<dbReference type="AlphaFoldDB" id="A0A396SET6"/>
<dbReference type="PROSITE" id="PS00894">
    <property type="entry name" value="HTH_DEOR_1"/>
    <property type="match status" value="1"/>
</dbReference>
<feature type="domain" description="HTH deoR-type" evidence="4">
    <location>
        <begin position="3"/>
        <end position="58"/>
    </location>
</feature>
<gene>
    <name evidence="5" type="ORF">D1B33_10075</name>
</gene>
<dbReference type="SMART" id="SM00420">
    <property type="entry name" value="HTH_DEOR"/>
    <property type="match status" value="1"/>
</dbReference>
<dbReference type="PANTHER" id="PTHR30363:SF44">
    <property type="entry name" value="AGA OPERON TRANSCRIPTIONAL REPRESSOR-RELATED"/>
    <property type="match status" value="1"/>
</dbReference>
<proteinExistence type="predicted"/>
<dbReference type="SUPFAM" id="SSF46785">
    <property type="entry name" value="Winged helix' DNA-binding domain"/>
    <property type="match status" value="1"/>
</dbReference>
<dbReference type="Pfam" id="PF00455">
    <property type="entry name" value="DeoRC"/>
    <property type="match status" value="1"/>
</dbReference>
<dbReference type="SUPFAM" id="SSF100950">
    <property type="entry name" value="NagB/RpiA/CoA transferase-like"/>
    <property type="match status" value="1"/>
</dbReference>
<dbReference type="Pfam" id="PF08220">
    <property type="entry name" value="HTH_DeoR"/>
    <property type="match status" value="1"/>
</dbReference>
<dbReference type="InterPro" id="IPR050313">
    <property type="entry name" value="Carb_Metab_HTH_regulators"/>
</dbReference>
<sequence>MNKEERHYFILEQLEIDGKVFVTDLARMKEVTPETIRRDLAELEQQRKLTRVHGGAVPYNSSETEMLYDKKLSLHLEKKRTIAKRAAEMINDGDTIAVDVGTTTVHIADMIQDVRGLTIVTNSLSAAYRFNLAIEERRMTGQVIMLPGVTNPYQASVRGTYTVEFLKRFHFDRVFISCGGITKEEIYDFDMDECLVSETMIACSKEAILLTDSSKLNKKSVFEIGPISSLSKIICDDEQPEGYHGNGVEWICADTK</sequence>
<keyword evidence="3" id="KW-0804">Transcription</keyword>
<dbReference type="InterPro" id="IPR014036">
    <property type="entry name" value="DeoR-like_C"/>
</dbReference>
<dbReference type="GO" id="GO:0003700">
    <property type="term" value="F:DNA-binding transcription factor activity"/>
    <property type="evidence" value="ECO:0007669"/>
    <property type="project" value="InterPro"/>
</dbReference>